<evidence type="ECO:0000313" key="2">
    <source>
        <dbReference type="EMBL" id="MCT2118462.1"/>
    </source>
</evidence>
<accession>A0AAW5QC51</accession>
<dbReference type="Proteomes" id="UP001206890">
    <property type="component" value="Unassembled WGS sequence"/>
</dbReference>
<evidence type="ECO:0000313" key="5">
    <source>
        <dbReference type="Proteomes" id="UP001560293"/>
    </source>
</evidence>
<dbReference type="Proteomes" id="UP001560293">
    <property type="component" value="Unassembled WGS sequence"/>
</dbReference>
<dbReference type="InterPro" id="IPR038461">
    <property type="entry name" value="Schlafen_AlbA_2_dom_sf"/>
</dbReference>
<dbReference type="Gene3D" id="3.30.565.60">
    <property type="match status" value="1"/>
</dbReference>
<proteinExistence type="predicted"/>
<sequence>MWTEQRLRSVIDSLKSRRGDSASIEVKRAAIGLPASTPETLCAFANMPEGGTLILGVDERSGFTITGVEKPAQLEAGLVNQARKAVRPSPHIATEHLMIEGKSVIVVDVRPLSIHDKPATCQGVAYLRQSDGDYEIQEHELRMIEVEKLHTDERIDYDRRVIPDTGADALVPELVDQYVAACRSSTDRLTDKSDQDILRLTSIFTPRGEVTLTGLYMLGDFPQGAEPSLTVTAAVIVPSTDSGVRNRNLRDFSGPVPVLLDEVMAWVEANVPTVRRYRDDGHMVEEHELPLRAVRELLANALVHRDLGPNTMGTGKGIQIRLTSRNLVIQSPGGLRGISLKQIESSEHAQAAVNQRLYAAAKKLKTADGGWVIEGEGGGIREVFESAAQAGLPRPTLINTGVQFTAILWLPPGERGYDAAAGARKSASVGTTPVDVVTNKRAGRQTRNENAVLSALAEMNAPTLRDIIERTQLTAGQIRYALAPLLDEGYVVMDGQRGDRTTNYRLIVEQPRNGEQS</sequence>
<dbReference type="EMBL" id="JALXTC010000060">
    <property type="protein sequence ID" value="MCT2118462.1"/>
    <property type="molecule type" value="Genomic_DNA"/>
</dbReference>
<evidence type="ECO:0000313" key="3">
    <source>
        <dbReference type="EMBL" id="MEX6464148.1"/>
    </source>
</evidence>
<dbReference type="EMBL" id="JBFTEZ010000002">
    <property type="protein sequence ID" value="MEX6464148.1"/>
    <property type="molecule type" value="Genomic_DNA"/>
</dbReference>
<protein>
    <submittedName>
        <fullName evidence="2">DNA binding domain-containing protein</fullName>
    </submittedName>
    <submittedName>
        <fullName evidence="3">RNA-binding domain-containing protein</fullName>
    </submittedName>
</protein>
<gene>
    <name evidence="3" type="ORF">AB6N35_07250</name>
    <name evidence="2" type="ORF">M3D93_11995</name>
</gene>
<dbReference type="AlphaFoldDB" id="A0AAW5QC51"/>
<reference evidence="5" key="2">
    <citation type="submission" date="2024-07" db="EMBL/GenBank/DDBJ databases">
        <title>Pseudomonas strain that inhibits Aeromonas fish pathogens.</title>
        <authorList>
            <person name="Wildschutte H."/>
        </authorList>
    </citation>
    <scope>NUCLEOTIDE SEQUENCE [LARGE SCALE GENOMIC DNA]</scope>
    <source>
        <strain evidence="5">n60</strain>
    </source>
</reference>
<feature type="domain" description="Schlafen AlbA-2" evidence="1">
    <location>
        <begin position="23"/>
        <end position="135"/>
    </location>
</feature>
<reference evidence="2" key="1">
    <citation type="submission" date="2022-04" db="EMBL/GenBank/DDBJ databases">
        <title>Human microbiome associated bacterial genomes.</title>
        <authorList>
            <person name="Sandstrom S."/>
            <person name="Salamzade R."/>
            <person name="Kalan L.R."/>
        </authorList>
    </citation>
    <scope>NUCLEOTIDE SEQUENCE</scope>
    <source>
        <strain evidence="2">P3-SID1762</strain>
    </source>
</reference>
<evidence type="ECO:0000259" key="1">
    <source>
        <dbReference type="Pfam" id="PF04326"/>
    </source>
</evidence>
<dbReference type="Pfam" id="PF04326">
    <property type="entry name" value="SLFN_AlbA_2"/>
    <property type="match status" value="1"/>
</dbReference>
<dbReference type="Gene3D" id="3.30.950.30">
    <property type="entry name" value="Schlafen, AAA domain"/>
    <property type="match status" value="1"/>
</dbReference>
<dbReference type="InterPro" id="IPR036390">
    <property type="entry name" value="WH_DNA-bd_sf"/>
</dbReference>
<reference evidence="3" key="3">
    <citation type="submission" date="2024-07" db="EMBL/GenBank/DDBJ databases">
        <authorList>
            <person name="Wildschutte H."/>
        </authorList>
    </citation>
    <scope>NUCLEOTIDE SEQUENCE</scope>
    <source>
        <strain evidence="3">N60</strain>
    </source>
</reference>
<keyword evidence="5" id="KW-1185">Reference proteome</keyword>
<dbReference type="InterPro" id="IPR007421">
    <property type="entry name" value="Schlafen_AlbA_2_dom"/>
</dbReference>
<organism evidence="2 4">
    <name type="scientific">Dietzia cinnamea</name>
    <dbReference type="NCBI Taxonomy" id="321318"/>
    <lineage>
        <taxon>Bacteria</taxon>
        <taxon>Bacillati</taxon>
        <taxon>Actinomycetota</taxon>
        <taxon>Actinomycetes</taxon>
        <taxon>Mycobacteriales</taxon>
        <taxon>Dietziaceae</taxon>
        <taxon>Dietzia</taxon>
    </lineage>
</organism>
<dbReference type="PANTHER" id="PTHR30595">
    <property type="entry name" value="GLPR-RELATED TRANSCRIPTIONAL REPRESSOR"/>
    <property type="match status" value="1"/>
</dbReference>
<dbReference type="InterPro" id="IPR038475">
    <property type="entry name" value="RecG_C_sf"/>
</dbReference>
<dbReference type="Pfam" id="PF13749">
    <property type="entry name" value="HATPase_c_4"/>
    <property type="match status" value="1"/>
</dbReference>
<dbReference type="SUPFAM" id="SSF46785">
    <property type="entry name" value="Winged helix' DNA-binding domain"/>
    <property type="match status" value="1"/>
</dbReference>
<dbReference type="PANTHER" id="PTHR30595:SF6">
    <property type="entry name" value="SCHLAFEN ALBA-2 DOMAIN-CONTAINING PROTEIN"/>
    <property type="match status" value="1"/>
</dbReference>
<name>A0AAW5QC51_9ACTN</name>
<evidence type="ECO:0000313" key="4">
    <source>
        <dbReference type="Proteomes" id="UP001206890"/>
    </source>
</evidence>
<dbReference type="RefSeq" id="WP_070720747.1">
    <property type="nucleotide sequence ID" value="NZ_JALXRO010000064.1"/>
</dbReference>
<comment type="caution">
    <text evidence="2">The sequence shown here is derived from an EMBL/GenBank/DDBJ whole genome shotgun (WGS) entry which is preliminary data.</text>
</comment>